<keyword evidence="4" id="KW-0496">Mitochondrion</keyword>
<organism evidence="9">
    <name type="scientific">Enterobius vermicularis</name>
    <name type="common">Human pinworm</name>
    <dbReference type="NCBI Taxonomy" id="51028"/>
    <lineage>
        <taxon>Eukaryota</taxon>
        <taxon>Metazoa</taxon>
        <taxon>Ecdysozoa</taxon>
        <taxon>Nematoda</taxon>
        <taxon>Chromadorea</taxon>
        <taxon>Rhabditida</taxon>
        <taxon>Spirurina</taxon>
        <taxon>Oxyuridomorpha</taxon>
        <taxon>Oxyuroidea</taxon>
        <taxon>Oxyuridae</taxon>
        <taxon>Enterobius</taxon>
    </lineage>
</organism>
<comment type="function">
    <text evidence="4">Associates with the EF-Tu.GDP complex and induces the exchange of GDP to GTP. It remains bound to the aminoacyl-tRNA.EF-Tu.GTP complex up to the GTP hydrolysis stage on the ribosome.</text>
</comment>
<dbReference type="GO" id="GO:0003746">
    <property type="term" value="F:translation elongation factor activity"/>
    <property type="evidence" value="ECO:0007669"/>
    <property type="project" value="UniProtKB-UniRule"/>
</dbReference>
<keyword evidence="3 4" id="KW-0648">Protein biosynthesis</keyword>
<dbReference type="PANTHER" id="PTHR11741">
    <property type="entry name" value="ELONGATION FACTOR TS"/>
    <property type="match status" value="1"/>
</dbReference>
<dbReference type="Pfam" id="PF25025">
    <property type="entry name" value="EF-Ts_N"/>
    <property type="match status" value="1"/>
</dbReference>
<dbReference type="CDD" id="cd14275">
    <property type="entry name" value="UBA_EF-Ts"/>
    <property type="match status" value="1"/>
</dbReference>
<keyword evidence="2 4" id="KW-0251">Elongation factor</keyword>
<evidence type="ECO:0000256" key="3">
    <source>
        <dbReference type="ARBA" id="ARBA00022917"/>
    </source>
</evidence>
<accession>A0A0N4UWX9</accession>
<dbReference type="HAMAP" id="MF_00050">
    <property type="entry name" value="EF_Ts"/>
    <property type="match status" value="1"/>
</dbReference>
<dbReference type="GO" id="GO:0005739">
    <property type="term" value="C:mitochondrion"/>
    <property type="evidence" value="ECO:0007669"/>
    <property type="project" value="UniProtKB-SubCell"/>
</dbReference>
<evidence type="ECO:0000313" key="9">
    <source>
        <dbReference type="WBParaSite" id="EVEC_0000201501-mRNA-1"/>
    </source>
</evidence>
<dbReference type="WBParaSite" id="EVEC_0000201501-mRNA-1">
    <property type="protein sequence ID" value="EVEC_0000201501-mRNA-1"/>
    <property type="gene ID" value="EVEC_0000201501"/>
</dbReference>
<evidence type="ECO:0000256" key="4">
    <source>
        <dbReference type="HAMAP-Rule" id="MF_03135"/>
    </source>
</evidence>
<dbReference type="STRING" id="51028.A0A0N4UWX9"/>
<feature type="compositionally biased region" description="Basic and acidic residues" evidence="5">
    <location>
        <begin position="255"/>
        <end position="271"/>
    </location>
</feature>
<dbReference type="AlphaFoldDB" id="A0A0N4UWX9"/>
<dbReference type="OrthoDB" id="277235at2759"/>
<evidence type="ECO:0000256" key="5">
    <source>
        <dbReference type="SAM" id="MobiDB-lite"/>
    </source>
</evidence>
<name>A0A0N4UWX9_ENTVE</name>
<dbReference type="PANTHER" id="PTHR11741:SF0">
    <property type="entry name" value="ELONGATION FACTOR TS, MITOCHONDRIAL"/>
    <property type="match status" value="1"/>
</dbReference>
<keyword evidence="8" id="KW-1185">Reference proteome</keyword>
<dbReference type="EMBL" id="UXUI01007257">
    <property type="protein sequence ID" value="VDD86580.1"/>
    <property type="molecule type" value="Genomic_DNA"/>
</dbReference>
<dbReference type="Gene3D" id="3.30.479.20">
    <property type="entry name" value="Elongation factor Ts, dimerisation domain"/>
    <property type="match status" value="2"/>
</dbReference>
<dbReference type="InterPro" id="IPR036402">
    <property type="entry name" value="EF-Ts_dimer_sf"/>
</dbReference>
<gene>
    <name evidence="7" type="ORF">EVEC_LOCUS1723</name>
</gene>
<evidence type="ECO:0000313" key="8">
    <source>
        <dbReference type="Proteomes" id="UP000274131"/>
    </source>
</evidence>
<comment type="subcellular location">
    <subcellularLocation>
        <location evidence="4">Mitochondrion</location>
    </subcellularLocation>
</comment>
<dbReference type="InterPro" id="IPR009060">
    <property type="entry name" value="UBA-like_sf"/>
</dbReference>
<evidence type="ECO:0000256" key="2">
    <source>
        <dbReference type="ARBA" id="ARBA00022768"/>
    </source>
</evidence>
<dbReference type="Pfam" id="PF00889">
    <property type="entry name" value="EF_TS"/>
    <property type="match status" value="1"/>
</dbReference>
<comment type="similarity">
    <text evidence="1 4">Belongs to the EF-Ts family.</text>
</comment>
<dbReference type="SUPFAM" id="SSF46934">
    <property type="entry name" value="UBA-like"/>
    <property type="match status" value="1"/>
</dbReference>
<reference evidence="9" key="1">
    <citation type="submission" date="2017-02" db="UniProtKB">
        <authorList>
            <consortium name="WormBaseParasite"/>
        </authorList>
    </citation>
    <scope>IDENTIFICATION</scope>
</reference>
<dbReference type="Gene3D" id="1.10.8.10">
    <property type="entry name" value="DNA helicase RuvA subunit, C-terminal domain"/>
    <property type="match status" value="1"/>
</dbReference>
<feature type="domain" description="Translation elongation factor EFTs/EF1B dimerisation" evidence="6">
    <location>
        <begin position="102"/>
        <end position="322"/>
    </location>
</feature>
<dbReference type="InterPro" id="IPR001816">
    <property type="entry name" value="Transl_elong_EFTs/EF1B"/>
</dbReference>
<dbReference type="Proteomes" id="UP000274131">
    <property type="component" value="Unassembled WGS sequence"/>
</dbReference>
<reference evidence="7 8" key="2">
    <citation type="submission" date="2018-10" db="EMBL/GenBank/DDBJ databases">
        <authorList>
            <consortium name="Pathogen Informatics"/>
        </authorList>
    </citation>
    <scope>NUCLEOTIDE SEQUENCE [LARGE SCALE GENOMIC DNA]</scope>
</reference>
<dbReference type="InterPro" id="IPR014039">
    <property type="entry name" value="Transl_elong_EFTs/EF1B_dimer"/>
</dbReference>
<evidence type="ECO:0000256" key="1">
    <source>
        <dbReference type="ARBA" id="ARBA00005532"/>
    </source>
</evidence>
<evidence type="ECO:0000259" key="6">
    <source>
        <dbReference type="Pfam" id="PF00889"/>
    </source>
</evidence>
<sequence length="329" mass="36297">MLRLNTVLRCIPASSFLLSAASVATEPMKIDKAALKQLRSRTGFSYVNCRKALLQFGSDRLDEAEKWMREMAVKEGWDKATKLKSRQTKQGLVSAISDGNRAALVEVYCETDFVARGDPFKSLVEKVAHAAIKSAETFDPLPEEKISLIYKDFDSLNLVDGTPAKDALRGTINEVGENIVVPPVTLVLSQPDVSLWSYAHPPGVIGNVYMGTFASVVGLEKERDDSVPIDKLGRQLCQQIIGMRAEKVGLPPEPNGDKSDSEDNETKAKLSEDEEEEVTHIDEKETSLLRQSFMLDPSQTVFDYITGHGVKVVDFYRVEVGEKANSKAA</sequence>
<protein>
    <recommendedName>
        <fullName evidence="4">Elongation factor Ts, mitochondrial</fullName>
        <shortName evidence="4">EF-Ts</shortName>
        <shortName evidence="4">EF-TsMt</shortName>
    </recommendedName>
</protein>
<dbReference type="SUPFAM" id="SSF54713">
    <property type="entry name" value="Elongation factor Ts (EF-Ts), dimerisation domain"/>
    <property type="match status" value="1"/>
</dbReference>
<proteinExistence type="inferred from homology"/>
<feature type="region of interest" description="Disordered" evidence="5">
    <location>
        <begin position="246"/>
        <end position="284"/>
    </location>
</feature>
<dbReference type="GO" id="GO:0070125">
    <property type="term" value="P:mitochondrial translational elongation"/>
    <property type="evidence" value="ECO:0007669"/>
    <property type="project" value="TreeGrafter"/>
</dbReference>
<evidence type="ECO:0000313" key="7">
    <source>
        <dbReference type="EMBL" id="VDD86580.1"/>
    </source>
</evidence>